<sequence length="200" mass="22831">MAVVEKKLKEMGIECMRQMVEEGGIHVDQLFFHDPDDFMIEICNCDNIPIVPLSGEAVRSCFQVNLQKKIQHQQQQIQDCYKESRSSAALPYGLSCHPPKRRHSGFFFPFLIAIPILTQSFVVFRTRVCKTTGSVHSTLKRAQLGRHFLRSSDIKLPELLAYILHKIVRGTPISYQINLVQRPTCIVGTNDHKGPYLAHK</sequence>
<reference evidence="2 3" key="2">
    <citation type="submission" date="2020-07" db="EMBL/GenBank/DDBJ databases">
        <title>Genome assembly of wild tea tree DASZ reveals pedigree and selection history of tea varieties.</title>
        <authorList>
            <person name="Zhang W."/>
        </authorList>
    </citation>
    <scope>NUCLEOTIDE SEQUENCE [LARGE SCALE GENOMIC DNA]</scope>
    <source>
        <strain evidence="3">cv. G240</strain>
        <tissue evidence="2">Leaf</tissue>
    </source>
</reference>
<dbReference type="EMBL" id="JACBKZ010000014">
    <property type="protein sequence ID" value="KAF5932364.1"/>
    <property type="molecule type" value="Genomic_DNA"/>
</dbReference>
<feature type="transmembrane region" description="Helical" evidence="1">
    <location>
        <begin position="106"/>
        <end position="124"/>
    </location>
</feature>
<reference evidence="3" key="1">
    <citation type="journal article" date="2020" name="Nat. Commun.">
        <title>Genome assembly of wild tea tree DASZ reveals pedigree and selection history of tea varieties.</title>
        <authorList>
            <person name="Zhang W."/>
            <person name="Zhang Y."/>
            <person name="Qiu H."/>
            <person name="Guo Y."/>
            <person name="Wan H."/>
            <person name="Zhang X."/>
            <person name="Scossa F."/>
            <person name="Alseekh S."/>
            <person name="Zhang Q."/>
            <person name="Wang P."/>
            <person name="Xu L."/>
            <person name="Schmidt M.H."/>
            <person name="Jia X."/>
            <person name="Li D."/>
            <person name="Zhu A."/>
            <person name="Guo F."/>
            <person name="Chen W."/>
            <person name="Ni D."/>
            <person name="Usadel B."/>
            <person name="Fernie A.R."/>
            <person name="Wen W."/>
        </authorList>
    </citation>
    <scope>NUCLEOTIDE SEQUENCE [LARGE SCALE GENOMIC DNA]</scope>
    <source>
        <strain evidence="3">cv. G240</strain>
    </source>
</reference>
<dbReference type="PANTHER" id="PTHR46142">
    <property type="match status" value="1"/>
</dbReference>
<evidence type="ECO:0000313" key="2">
    <source>
        <dbReference type="EMBL" id="KAF5932364.1"/>
    </source>
</evidence>
<dbReference type="AlphaFoldDB" id="A0A7J7FZG0"/>
<dbReference type="PANTHER" id="PTHR46142:SF3">
    <property type="entry name" value="F18B13.24 PROTEIN"/>
    <property type="match status" value="1"/>
</dbReference>
<keyword evidence="1" id="KW-0472">Membrane</keyword>
<evidence type="ECO:0000313" key="3">
    <source>
        <dbReference type="Proteomes" id="UP000593564"/>
    </source>
</evidence>
<proteinExistence type="predicted"/>
<protein>
    <recommendedName>
        <fullName evidence="4">VOC domain-containing protein</fullName>
    </recommendedName>
</protein>
<evidence type="ECO:0000256" key="1">
    <source>
        <dbReference type="SAM" id="Phobius"/>
    </source>
</evidence>
<gene>
    <name evidence="2" type="ORF">HYC85_028535</name>
</gene>
<keyword evidence="1" id="KW-0812">Transmembrane</keyword>
<keyword evidence="1" id="KW-1133">Transmembrane helix</keyword>
<accession>A0A7J7FZG0</accession>
<name>A0A7J7FZG0_CAMSI</name>
<evidence type="ECO:0008006" key="4">
    <source>
        <dbReference type="Google" id="ProtNLM"/>
    </source>
</evidence>
<organism evidence="2 3">
    <name type="scientific">Camellia sinensis</name>
    <name type="common">Tea plant</name>
    <name type="synonym">Thea sinensis</name>
    <dbReference type="NCBI Taxonomy" id="4442"/>
    <lineage>
        <taxon>Eukaryota</taxon>
        <taxon>Viridiplantae</taxon>
        <taxon>Streptophyta</taxon>
        <taxon>Embryophyta</taxon>
        <taxon>Tracheophyta</taxon>
        <taxon>Spermatophyta</taxon>
        <taxon>Magnoliopsida</taxon>
        <taxon>eudicotyledons</taxon>
        <taxon>Gunneridae</taxon>
        <taxon>Pentapetalae</taxon>
        <taxon>asterids</taxon>
        <taxon>Ericales</taxon>
        <taxon>Theaceae</taxon>
        <taxon>Camellia</taxon>
    </lineage>
</organism>
<keyword evidence="3" id="KW-1185">Reference proteome</keyword>
<comment type="caution">
    <text evidence="2">The sequence shown here is derived from an EMBL/GenBank/DDBJ whole genome shotgun (WGS) entry which is preliminary data.</text>
</comment>
<dbReference type="Proteomes" id="UP000593564">
    <property type="component" value="Unassembled WGS sequence"/>
</dbReference>